<reference evidence="1 2" key="1">
    <citation type="submission" date="2016-07" db="EMBL/GenBank/DDBJ databases">
        <title>Pervasive Adenine N6-methylation of Active Genes in Fungi.</title>
        <authorList>
            <consortium name="DOE Joint Genome Institute"/>
            <person name="Mondo S.J."/>
            <person name="Dannebaum R.O."/>
            <person name="Kuo R.C."/>
            <person name="Labutti K."/>
            <person name="Haridas S."/>
            <person name="Kuo A."/>
            <person name="Salamov A."/>
            <person name="Ahrendt S.R."/>
            <person name="Lipzen A."/>
            <person name="Sullivan W."/>
            <person name="Andreopoulos W.B."/>
            <person name="Clum A."/>
            <person name="Lindquist E."/>
            <person name="Daum C."/>
            <person name="Ramamoorthy G.K."/>
            <person name="Gryganskyi A."/>
            <person name="Culley D."/>
            <person name="Magnuson J.K."/>
            <person name="James T.Y."/>
            <person name="O'Malley M.A."/>
            <person name="Stajich J.E."/>
            <person name="Spatafora J.W."/>
            <person name="Visel A."/>
            <person name="Grigoriev I.V."/>
        </authorList>
    </citation>
    <scope>NUCLEOTIDE SEQUENCE [LARGE SCALE GENOMIC DNA]</scope>
    <source>
        <strain evidence="1 2">ATCC 12442</strain>
    </source>
</reference>
<keyword evidence="2" id="KW-1185">Reference proteome</keyword>
<evidence type="ECO:0000313" key="1">
    <source>
        <dbReference type="EMBL" id="ORX66133.1"/>
    </source>
</evidence>
<name>A0A1Y1VY30_9FUNG</name>
<proteinExistence type="predicted"/>
<sequence>MAAGAVSYTMCIVSQWSQRCRASAQGLGIAEMIGELLQVVLGKLDIIMQNIVVRRARRPAQGRVRVQVKVGHAWQGDRMIKAHSGHAVSAAVAIVVDGEEARAIPHHCLSAIPYNSIGNIDPFLHSIPGRSGYWSRML</sequence>
<dbReference type="GeneID" id="63805311"/>
<protein>
    <submittedName>
        <fullName evidence="1">Uncharacterized protein</fullName>
    </submittedName>
</protein>
<gene>
    <name evidence="1" type="ORF">DL89DRAFT_270320</name>
</gene>
<organism evidence="1 2">
    <name type="scientific">Linderina pennispora</name>
    <dbReference type="NCBI Taxonomy" id="61395"/>
    <lineage>
        <taxon>Eukaryota</taxon>
        <taxon>Fungi</taxon>
        <taxon>Fungi incertae sedis</taxon>
        <taxon>Zoopagomycota</taxon>
        <taxon>Kickxellomycotina</taxon>
        <taxon>Kickxellomycetes</taxon>
        <taxon>Kickxellales</taxon>
        <taxon>Kickxellaceae</taxon>
        <taxon>Linderina</taxon>
    </lineage>
</organism>
<dbReference type="Proteomes" id="UP000193922">
    <property type="component" value="Unassembled WGS sequence"/>
</dbReference>
<dbReference type="EMBL" id="MCFD01000017">
    <property type="protein sequence ID" value="ORX66133.1"/>
    <property type="molecule type" value="Genomic_DNA"/>
</dbReference>
<dbReference type="AlphaFoldDB" id="A0A1Y1VY30"/>
<dbReference type="RefSeq" id="XP_040740160.1">
    <property type="nucleotide sequence ID" value="XM_040888663.1"/>
</dbReference>
<evidence type="ECO:0000313" key="2">
    <source>
        <dbReference type="Proteomes" id="UP000193922"/>
    </source>
</evidence>
<comment type="caution">
    <text evidence="1">The sequence shown here is derived from an EMBL/GenBank/DDBJ whole genome shotgun (WGS) entry which is preliminary data.</text>
</comment>
<accession>A0A1Y1VY30</accession>